<dbReference type="HAMAP" id="MF_00367">
    <property type="entry name" value="GTPase_Era"/>
    <property type="match status" value="1"/>
</dbReference>
<dbReference type="InterPro" id="IPR009019">
    <property type="entry name" value="KH_sf_prok-type"/>
</dbReference>
<evidence type="ECO:0000256" key="8">
    <source>
        <dbReference type="RuleBase" id="RU003761"/>
    </source>
</evidence>
<evidence type="ECO:0000256" key="5">
    <source>
        <dbReference type="ARBA" id="ARBA00023134"/>
    </source>
</evidence>
<dbReference type="SUPFAM" id="SSF52540">
    <property type="entry name" value="P-loop containing nucleoside triphosphate hydrolases"/>
    <property type="match status" value="1"/>
</dbReference>
<dbReference type="SUPFAM" id="SSF54814">
    <property type="entry name" value="Prokaryotic type KH domain (KH-domain type II)"/>
    <property type="match status" value="1"/>
</dbReference>
<dbReference type="NCBIfam" id="NF000908">
    <property type="entry name" value="PRK00089.1"/>
    <property type="match status" value="1"/>
</dbReference>
<dbReference type="RefSeq" id="WP_046109184.1">
    <property type="nucleotide sequence ID" value="NZ_JZEX01000119.1"/>
</dbReference>
<dbReference type="Pfam" id="PF07650">
    <property type="entry name" value="KH_2"/>
    <property type="match status" value="1"/>
</dbReference>
<feature type="domain" description="KH type-2" evidence="9">
    <location>
        <begin position="210"/>
        <end position="287"/>
    </location>
</feature>
<keyword evidence="3 6" id="KW-0547">Nucleotide-binding</keyword>
<evidence type="ECO:0000259" key="9">
    <source>
        <dbReference type="PROSITE" id="PS50823"/>
    </source>
</evidence>
<keyword evidence="6" id="KW-0699">rRNA-binding</keyword>
<dbReference type="PANTHER" id="PTHR42698:SF1">
    <property type="entry name" value="GTPASE ERA, MITOCHONDRIAL"/>
    <property type="match status" value="1"/>
</dbReference>
<dbReference type="Proteomes" id="UP000033632">
    <property type="component" value="Unassembled WGS sequence"/>
</dbReference>
<dbReference type="GO" id="GO:0005886">
    <property type="term" value="C:plasma membrane"/>
    <property type="evidence" value="ECO:0007669"/>
    <property type="project" value="UniProtKB-SubCell"/>
</dbReference>
<dbReference type="GO" id="GO:0000028">
    <property type="term" value="P:ribosomal small subunit assembly"/>
    <property type="evidence" value="ECO:0007669"/>
    <property type="project" value="TreeGrafter"/>
</dbReference>
<dbReference type="AlphaFoldDB" id="A0A0F5FR43"/>
<dbReference type="NCBIfam" id="TIGR00231">
    <property type="entry name" value="small_GTP"/>
    <property type="match status" value="1"/>
</dbReference>
<proteinExistence type="inferred from homology"/>
<keyword evidence="4 6" id="KW-0694">RNA-binding</keyword>
<evidence type="ECO:0000256" key="6">
    <source>
        <dbReference type="HAMAP-Rule" id="MF_00367"/>
    </source>
</evidence>
<comment type="subcellular location">
    <subcellularLocation>
        <location evidence="6">Cytoplasm</location>
    </subcellularLocation>
    <subcellularLocation>
        <location evidence="6">Cell membrane</location>
        <topology evidence="6">Peripheral membrane protein</topology>
    </subcellularLocation>
</comment>
<dbReference type="InterPro" id="IPR006073">
    <property type="entry name" value="GTP-bd"/>
</dbReference>
<comment type="subunit">
    <text evidence="6">Monomer.</text>
</comment>
<feature type="binding site" evidence="6">
    <location>
        <begin position="129"/>
        <end position="132"/>
    </location>
    <ligand>
        <name>GTP</name>
        <dbReference type="ChEBI" id="CHEBI:37565"/>
    </ligand>
</feature>
<feature type="region of interest" description="G4" evidence="7">
    <location>
        <begin position="129"/>
        <end position="132"/>
    </location>
</feature>
<dbReference type="NCBIfam" id="TIGR00436">
    <property type="entry name" value="era"/>
    <property type="match status" value="1"/>
</dbReference>
<keyword evidence="12" id="KW-1185">Reference proteome</keyword>
<evidence type="ECO:0000256" key="4">
    <source>
        <dbReference type="ARBA" id="ARBA00022884"/>
    </source>
</evidence>
<dbReference type="Gene3D" id="3.30.300.20">
    <property type="match status" value="1"/>
</dbReference>
<keyword evidence="6" id="KW-1003">Cell membrane</keyword>
<feature type="region of interest" description="G3" evidence="7">
    <location>
        <begin position="67"/>
        <end position="70"/>
    </location>
</feature>
<evidence type="ECO:0000256" key="7">
    <source>
        <dbReference type="PROSITE-ProRule" id="PRU01050"/>
    </source>
</evidence>
<feature type="region of interest" description="G1" evidence="7">
    <location>
        <begin position="20"/>
        <end position="27"/>
    </location>
</feature>
<dbReference type="GO" id="GO:0003924">
    <property type="term" value="F:GTPase activity"/>
    <property type="evidence" value="ECO:0007669"/>
    <property type="project" value="UniProtKB-UniRule"/>
</dbReference>
<feature type="region of interest" description="G5" evidence="7">
    <location>
        <begin position="158"/>
        <end position="160"/>
    </location>
</feature>
<comment type="similarity">
    <text evidence="1 6 7 8">Belongs to the TRAFAC class TrmE-Era-EngA-EngB-Septin-like GTPase superfamily. Era GTPase family.</text>
</comment>
<comment type="caution">
    <text evidence="11">The sequence shown here is derived from an EMBL/GenBank/DDBJ whole genome shotgun (WGS) entry which is preliminary data.</text>
</comment>
<dbReference type="CDD" id="cd04163">
    <property type="entry name" value="Era"/>
    <property type="match status" value="1"/>
</dbReference>
<dbReference type="GO" id="GO:0005829">
    <property type="term" value="C:cytosol"/>
    <property type="evidence" value="ECO:0007669"/>
    <property type="project" value="TreeGrafter"/>
</dbReference>
<dbReference type="PATRIC" id="fig|443610.3.peg.992"/>
<keyword evidence="5 6" id="KW-0342">GTP-binding</keyword>
<dbReference type="Pfam" id="PF01926">
    <property type="entry name" value="MMR_HSR1"/>
    <property type="match status" value="1"/>
</dbReference>
<dbReference type="GO" id="GO:0005525">
    <property type="term" value="F:GTP binding"/>
    <property type="evidence" value="ECO:0007669"/>
    <property type="project" value="UniProtKB-UniRule"/>
</dbReference>
<dbReference type="PANTHER" id="PTHR42698">
    <property type="entry name" value="GTPASE ERA"/>
    <property type="match status" value="1"/>
</dbReference>
<feature type="binding site" evidence="6">
    <location>
        <begin position="67"/>
        <end position="71"/>
    </location>
    <ligand>
        <name>GTP</name>
        <dbReference type="ChEBI" id="CHEBI:37565"/>
    </ligand>
</feature>
<organism evidence="11 12">
    <name type="scientific">Devosia geojensis</name>
    <dbReference type="NCBI Taxonomy" id="443610"/>
    <lineage>
        <taxon>Bacteria</taxon>
        <taxon>Pseudomonadati</taxon>
        <taxon>Pseudomonadota</taxon>
        <taxon>Alphaproteobacteria</taxon>
        <taxon>Hyphomicrobiales</taxon>
        <taxon>Devosiaceae</taxon>
        <taxon>Devosia</taxon>
    </lineage>
</organism>
<dbReference type="PROSITE" id="PS50823">
    <property type="entry name" value="KH_TYPE_2"/>
    <property type="match status" value="1"/>
</dbReference>
<evidence type="ECO:0000313" key="11">
    <source>
        <dbReference type="EMBL" id="KKB11359.1"/>
    </source>
</evidence>
<keyword evidence="6" id="KW-0963">Cytoplasm</keyword>
<dbReference type="STRING" id="443610.VE25_13745"/>
<keyword evidence="6" id="KW-0472">Membrane</keyword>
<name>A0A0F5FR43_9HYPH</name>
<evidence type="ECO:0000256" key="3">
    <source>
        <dbReference type="ARBA" id="ARBA00022741"/>
    </source>
</evidence>
<feature type="domain" description="Era-type G" evidence="10">
    <location>
        <begin position="12"/>
        <end position="179"/>
    </location>
</feature>
<dbReference type="PROSITE" id="PS51713">
    <property type="entry name" value="G_ERA"/>
    <property type="match status" value="1"/>
</dbReference>
<evidence type="ECO:0000256" key="1">
    <source>
        <dbReference type="ARBA" id="ARBA00007921"/>
    </source>
</evidence>
<dbReference type="InterPro" id="IPR005225">
    <property type="entry name" value="Small_GTP-bd"/>
</dbReference>
<dbReference type="EMBL" id="JZEX01000119">
    <property type="protein sequence ID" value="KKB11359.1"/>
    <property type="molecule type" value="Genomic_DNA"/>
</dbReference>
<dbReference type="InterPro" id="IPR030388">
    <property type="entry name" value="G_ERA_dom"/>
</dbReference>
<protein>
    <recommendedName>
        <fullName evidence="2 6">GTPase Era</fullName>
    </recommendedName>
</protein>
<evidence type="ECO:0000313" key="12">
    <source>
        <dbReference type="Proteomes" id="UP000033632"/>
    </source>
</evidence>
<comment type="function">
    <text evidence="6">An essential GTPase that binds both GDP and GTP, with rapid nucleotide exchange. Plays a role in 16S rRNA processing and 30S ribosomal subunit biogenesis and possibly also in cell cycle regulation and energy metabolism.</text>
</comment>
<feature type="region of interest" description="G2" evidence="7">
    <location>
        <begin position="46"/>
        <end position="50"/>
    </location>
</feature>
<gene>
    <name evidence="6" type="primary">era</name>
    <name evidence="11" type="ORF">VE25_13745</name>
</gene>
<reference evidence="11 12" key="1">
    <citation type="submission" date="2015-03" db="EMBL/GenBank/DDBJ databases">
        <authorList>
            <person name="Hassan Y.I."/>
            <person name="Lepp D."/>
            <person name="Li X.-Z."/>
            <person name="Zhou T."/>
        </authorList>
    </citation>
    <scope>NUCLEOTIDE SEQUENCE [LARGE SCALE GENOMIC DNA]</scope>
    <source>
        <strain evidence="11 12">BD-c194</strain>
    </source>
</reference>
<dbReference type="GO" id="GO:0043024">
    <property type="term" value="F:ribosomal small subunit binding"/>
    <property type="evidence" value="ECO:0007669"/>
    <property type="project" value="TreeGrafter"/>
</dbReference>
<dbReference type="InterPro" id="IPR005662">
    <property type="entry name" value="GTPase_Era-like"/>
</dbReference>
<dbReference type="Gene3D" id="3.40.50.300">
    <property type="entry name" value="P-loop containing nucleotide triphosphate hydrolases"/>
    <property type="match status" value="1"/>
</dbReference>
<dbReference type="CDD" id="cd22534">
    <property type="entry name" value="KH-II_Era"/>
    <property type="match status" value="1"/>
</dbReference>
<feature type="binding site" evidence="6">
    <location>
        <begin position="20"/>
        <end position="27"/>
    </location>
    <ligand>
        <name>GTP</name>
        <dbReference type="ChEBI" id="CHEBI:37565"/>
    </ligand>
</feature>
<accession>A0A0F5FR43</accession>
<sequence length="308" mass="33979">MTDEQPAPAETRCGFVALVGAPNAGKSTLMNSLVGTKVSIVTHKAQTTRSQIRGVVTEGADQVVFIDTPGIFAPKRRLDRAMVQAAWTGAGDADLVAFIVDAERGLTGEVESLLEGLLNVRHPKILVLNKVDLVKRETLLALSEKINAHQRFETTFMISALTGSGVGDFLAWCMKHIPPGPWMFPEDQLTDLTLAITAAEVTREKLFLRIHEEIPYNATVETESFAVQKDGSYKINLVVYVTRDSHKKIVLGAGGQAIKAIGAEARKELMEIFEVPVHLFIFVKVRERWGDDPERYREMGLEYPHGKG</sequence>
<dbReference type="InterPro" id="IPR027417">
    <property type="entry name" value="P-loop_NTPase"/>
</dbReference>
<evidence type="ECO:0000256" key="2">
    <source>
        <dbReference type="ARBA" id="ARBA00020484"/>
    </source>
</evidence>
<dbReference type="GO" id="GO:0070181">
    <property type="term" value="F:small ribosomal subunit rRNA binding"/>
    <property type="evidence" value="ECO:0007669"/>
    <property type="project" value="UniProtKB-UniRule"/>
</dbReference>
<keyword evidence="6" id="KW-0690">Ribosome biogenesis</keyword>
<dbReference type="InterPro" id="IPR004044">
    <property type="entry name" value="KH_dom_type_2"/>
</dbReference>
<dbReference type="InterPro" id="IPR015946">
    <property type="entry name" value="KH_dom-like_a/b"/>
</dbReference>
<evidence type="ECO:0000259" key="10">
    <source>
        <dbReference type="PROSITE" id="PS51713"/>
    </source>
</evidence>